<organism evidence="12 14">
    <name type="scientific">Ustilago bromivora</name>
    <dbReference type="NCBI Taxonomy" id="307758"/>
    <lineage>
        <taxon>Eukaryota</taxon>
        <taxon>Fungi</taxon>
        <taxon>Dikarya</taxon>
        <taxon>Basidiomycota</taxon>
        <taxon>Ustilaginomycotina</taxon>
        <taxon>Ustilaginomycetes</taxon>
        <taxon>Ustilaginales</taxon>
        <taxon>Ustilaginaceae</taxon>
        <taxon>Ustilago</taxon>
    </lineage>
</organism>
<dbReference type="OrthoDB" id="6612291at2759"/>
<keyword evidence="7" id="KW-0325">Glycoprotein</keyword>
<dbReference type="PANTHER" id="PTHR48022">
    <property type="entry name" value="PLASTIDIC GLUCOSE TRANSPORTER 4"/>
    <property type="match status" value="1"/>
</dbReference>
<feature type="transmembrane region" description="Helical" evidence="10">
    <location>
        <begin position="365"/>
        <end position="386"/>
    </location>
</feature>
<dbReference type="InterPro" id="IPR003663">
    <property type="entry name" value="Sugar/inositol_transpt"/>
</dbReference>
<comment type="catalytic activity">
    <reaction evidence="8">
        <text>myo-inositol(out) + H(+)(out) = myo-inositol(in) + H(+)(in)</text>
        <dbReference type="Rhea" id="RHEA:60364"/>
        <dbReference type="ChEBI" id="CHEBI:15378"/>
        <dbReference type="ChEBI" id="CHEBI:17268"/>
    </reaction>
</comment>
<dbReference type="CDD" id="cd17356">
    <property type="entry name" value="MFS_HXT"/>
    <property type="match status" value="1"/>
</dbReference>
<evidence type="ECO:0000256" key="9">
    <source>
        <dbReference type="RuleBase" id="RU003346"/>
    </source>
</evidence>
<dbReference type="FunFam" id="1.20.1250.20:FF:000115">
    <property type="entry name" value="High-affinity glucose transporter"/>
    <property type="match status" value="1"/>
</dbReference>
<keyword evidence="15" id="KW-1185">Reference proteome</keyword>
<feature type="transmembrane region" description="Helical" evidence="10">
    <location>
        <begin position="177"/>
        <end position="199"/>
    </location>
</feature>
<keyword evidence="4 10" id="KW-0812">Transmembrane</keyword>
<evidence type="ECO:0000256" key="10">
    <source>
        <dbReference type="SAM" id="Phobius"/>
    </source>
</evidence>
<comment type="subcellular location">
    <subcellularLocation>
        <location evidence="1">Membrane</location>
        <topology evidence="1">Multi-pass membrane protein</topology>
    </subcellularLocation>
</comment>
<feature type="transmembrane region" description="Helical" evidence="10">
    <location>
        <begin position="300"/>
        <end position="323"/>
    </location>
</feature>
<dbReference type="GO" id="GO:0005536">
    <property type="term" value="F:D-glucose binding"/>
    <property type="evidence" value="ECO:0007669"/>
    <property type="project" value="UniProtKB-ARBA"/>
</dbReference>
<evidence type="ECO:0000313" key="14">
    <source>
        <dbReference type="Proteomes" id="UP000179920"/>
    </source>
</evidence>
<dbReference type="InterPro" id="IPR020846">
    <property type="entry name" value="MFS_dom"/>
</dbReference>
<reference evidence="12" key="2">
    <citation type="submission" date="2016-04" db="EMBL/GenBank/DDBJ databases">
        <authorList>
            <person name="Evans L.H."/>
            <person name="Alamgir A."/>
            <person name="Owens N."/>
            <person name="Weber N.D."/>
            <person name="Virtaneva K."/>
            <person name="Barbian K."/>
            <person name="Babar A."/>
            <person name="Rosenke K."/>
        </authorList>
    </citation>
    <scope>NUCLEOTIDE SEQUENCE</scope>
    <source>
        <strain evidence="12">UB2112</strain>
    </source>
</reference>
<evidence type="ECO:0000256" key="4">
    <source>
        <dbReference type="ARBA" id="ARBA00022692"/>
    </source>
</evidence>
<evidence type="ECO:0000259" key="11">
    <source>
        <dbReference type="PROSITE" id="PS50850"/>
    </source>
</evidence>
<evidence type="ECO:0000313" key="13">
    <source>
        <dbReference type="EMBL" id="SYW76260.1"/>
    </source>
</evidence>
<dbReference type="SUPFAM" id="SSF103473">
    <property type="entry name" value="MFS general substrate transporter"/>
    <property type="match status" value="1"/>
</dbReference>
<dbReference type="InterPro" id="IPR050360">
    <property type="entry name" value="MFS_Sugar_Transporters"/>
</dbReference>
<protein>
    <submittedName>
        <fullName evidence="12">Probable monosaccharide transporter</fullName>
    </submittedName>
</protein>
<dbReference type="Proteomes" id="UP000179920">
    <property type="component" value="Chromosome XIX"/>
</dbReference>
<feature type="transmembrane region" description="Helical" evidence="10">
    <location>
        <begin position="468"/>
        <end position="488"/>
    </location>
</feature>
<dbReference type="Proteomes" id="UP000658997">
    <property type="component" value="Unassembled WGS sequence"/>
</dbReference>
<evidence type="ECO:0000256" key="6">
    <source>
        <dbReference type="ARBA" id="ARBA00023136"/>
    </source>
</evidence>
<evidence type="ECO:0000256" key="3">
    <source>
        <dbReference type="ARBA" id="ARBA00022448"/>
    </source>
</evidence>
<dbReference type="GO" id="GO:0005351">
    <property type="term" value="F:carbohydrate:proton symporter activity"/>
    <property type="evidence" value="ECO:0007669"/>
    <property type="project" value="TreeGrafter"/>
</dbReference>
<dbReference type="Gene3D" id="1.20.1250.20">
    <property type="entry name" value="MFS general substrate transporter like domains"/>
    <property type="match status" value="1"/>
</dbReference>
<evidence type="ECO:0000313" key="15">
    <source>
        <dbReference type="Proteomes" id="UP000658997"/>
    </source>
</evidence>
<feature type="transmembrane region" description="Helical" evidence="10">
    <location>
        <begin position="119"/>
        <end position="137"/>
    </location>
</feature>
<feature type="transmembrane region" description="Helical" evidence="10">
    <location>
        <begin position="27"/>
        <end position="45"/>
    </location>
</feature>
<feature type="transmembrane region" description="Helical" evidence="10">
    <location>
        <begin position="143"/>
        <end position="165"/>
    </location>
</feature>
<sequence>MAGGAVAPVDTGYASAVVKPATVRQSLPAILVAAASAFGGVLFGYDTGTISGLLVMENFKQTFGQFYPVNVPSNTTGAPKPGYDLSTSDTSLVVSILSAGTFIGALAGAPISDILGRRWGMQIALIVFCVGVIMQMATTDLGVFIGGRVVAGLGVGILSTIVPMYQSETAPRWIRGAVVSGYQWAITIGLLCASLASYGTQNRDNTSAWRVPVGIQFVFAFILCAFFLVLPESPRWLVKKGNHERASKSLARLNSTDVDDPLVRSELSVIQTNLDIELTHSTGSYLDCFKNNDRKYLLRTFTGTFIQAFQQLTGINFIFYFGTTFSKNALPNSDPFIFSVIYNVVNVVSTLPGMWGMERFGRRKLLIWGAVWMCACELIVAVVGTAVPSTNSSAGKSLIAFVCVYIAGFASTWGPAAWVVCGEIFPLAIRAKALSLCTASNWLWNFAIGFATPYLVQSGPGHAGLGTKVFFIWTGTCAGCVIFAYFFVYETRLLSLEEVDEMYAQTSAIASSRANAEIRARRSDLEGGAVPVKDDELATHDEKKY</sequence>
<dbReference type="PROSITE" id="PS00216">
    <property type="entry name" value="SUGAR_TRANSPORT_1"/>
    <property type="match status" value="2"/>
</dbReference>
<dbReference type="Pfam" id="PF00083">
    <property type="entry name" value="Sugar_tr"/>
    <property type="match status" value="1"/>
</dbReference>
<evidence type="ECO:0000256" key="1">
    <source>
        <dbReference type="ARBA" id="ARBA00004141"/>
    </source>
</evidence>
<feature type="domain" description="Major facilitator superfamily (MFS) profile" evidence="11">
    <location>
        <begin position="32"/>
        <end position="492"/>
    </location>
</feature>
<dbReference type="NCBIfam" id="TIGR00879">
    <property type="entry name" value="SP"/>
    <property type="match status" value="1"/>
</dbReference>
<dbReference type="PROSITE" id="PS00217">
    <property type="entry name" value="SUGAR_TRANSPORT_2"/>
    <property type="match status" value="1"/>
</dbReference>
<keyword evidence="6 10" id="KW-0472">Membrane</keyword>
<feature type="transmembrane region" description="Helical" evidence="10">
    <location>
        <begin position="211"/>
        <end position="230"/>
    </location>
</feature>
<dbReference type="InterPro" id="IPR005828">
    <property type="entry name" value="MFS_sugar_transport-like"/>
</dbReference>
<dbReference type="PANTHER" id="PTHR48022:SF17">
    <property type="entry name" value="HEXOSE TRANSPORTER"/>
    <property type="match status" value="1"/>
</dbReference>
<evidence type="ECO:0000256" key="7">
    <source>
        <dbReference type="ARBA" id="ARBA00023180"/>
    </source>
</evidence>
<evidence type="ECO:0000256" key="2">
    <source>
        <dbReference type="ARBA" id="ARBA00010992"/>
    </source>
</evidence>
<dbReference type="GO" id="GO:0005886">
    <property type="term" value="C:plasma membrane"/>
    <property type="evidence" value="ECO:0007669"/>
    <property type="project" value="UniProtKB-ARBA"/>
</dbReference>
<dbReference type="PRINTS" id="PR00171">
    <property type="entry name" value="SUGRTRNSPORT"/>
</dbReference>
<evidence type="ECO:0000313" key="12">
    <source>
        <dbReference type="EMBL" id="SAM85839.1"/>
    </source>
</evidence>
<evidence type="ECO:0000256" key="5">
    <source>
        <dbReference type="ARBA" id="ARBA00022989"/>
    </source>
</evidence>
<gene>
    <name evidence="13" type="ORF">UBRO2_01331</name>
    <name evidence="12" type="ORF">UBRO_07192</name>
</gene>
<keyword evidence="5 10" id="KW-1133">Transmembrane helix</keyword>
<reference evidence="13" key="3">
    <citation type="submission" date="2018-08" db="EMBL/GenBank/DDBJ databases">
        <authorList>
            <person name="Guldener U."/>
        </authorList>
    </citation>
    <scope>NUCLEOTIDE SEQUENCE</scope>
    <source>
        <strain evidence="13">UB2</strain>
    </source>
</reference>
<dbReference type="InterPro" id="IPR005829">
    <property type="entry name" value="Sugar_transporter_CS"/>
</dbReference>
<feature type="transmembrane region" description="Helical" evidence="10">
    <location>
        <begin position="335"/>
        <end position="353"/>
    </location>
</feature>
<dbReference type="EMBL" id="LT558135">
    <property type="protein sequence ID" value="SAM85839.1"/>
    <property type="molecule type" value="Genomic_DNA"/>
</dbReference>
<dbReference type="PROSITE" id="PS50850">
    <property type="entry name" value="MFS"/>
    <property type="match status" value="1"/>
</dbReference>
<reference evidence="14" key="1">
    <citation type="submission" date="2016-04" db="EMBL/GenBank/DDBJ databases">
        <authorList>
            <person name="Guldener U."/>
            <person name="Guldener U."/>
        </authorList>
    </citation>
    <scope>NUCLEOTIDE SEQUENCE [LARGE SCALE GENOMIC DNA]</scope>
    <source>
        <strain evidence="14">UB2112</strain>
    </source>
</reference>
<proteinExistence type="inferred from homology"/>
<keyword evidence="3 9" id="KW-0813">Transport</keyword>
<feature type="transmembrane region" description="Helical" evidence="10">
    <location>
        <begin position="398"/>
        <end position="421"/>
    </location>
</feature>
<dbReference type="EMBL" id="ULHB01000017">
    <property type="protein sequence ID" value="SYW76260.1"/>
    <property type="molecule type" value="Genomic_DNA"/>
</dbReference>
<dbReference type="InterPro" id="IPR036259">
    <property type="entry name" value="MFS_trans_sf"/>
</dbReference>
<dbReference type="AlphaFoldDB" id="A0A1K0GXU5"/>
<name>A0A1K0GXU5_9BASI</name>
<feature type="transmembrane region" description="Helical" evidence="10">
    <location>
        <begin position="433"/>
        <end position="456"/>
    </location>
</feature>
<comment type="similarity">
    <text evidence="2 9">Belongs to the major facilitator superfamily. Sugar transporter (TC 2.A.1.1) family.</text>
</comment>
<accession>A0A1K0GXU5</accession>
<evidence type="ECO:0000256" key="8">
    <source>
        <dbReference type="ARBA" id="ARBA00049119"/>
    </source>
</evidence>
<dbReference type="GO" id="GO:0010255">
    <property type="term" value="P:glucose mediated signaling pathway"/>
    <property type="evidence" value="ECO:0007669"/>
    <property type="project" value="UniProtKB-ARBA"/>
</dbReference>
<feature type="transmembrane region" description="Helical" evidence="10">
    <location>
        <begin position="92"/>
        <end position="112"/>
    </location>
</feature>